<keyword evidence="4 6" id="KW-1133">Transmembrane helix</keyword>
<evidence type="ECO:0000256" key="5">
    <source>
        <dbReference type="ARBA" id="ARBA00023136"/>
    </source>
</evidence>
<dbReference type="Gene3D" id="1.10.4160.10">
    <property type="entry name" value="Hydantoin permease"/>
    <property type="match status" value="1"/>
</dbReference>
<name>A0A5B0E4Z7_9MICC</name>
<sequence length="490" mass="52582">MSFPQHESRLYNKELSPESASGTWNTRSLFNWWMSAWHSLGGYTVAIGLFALGLMGWQIVIAFSLGIIILYFVNNLSGVAGQRAKVPFPVFARASFGVYGANIPALLRAIVAIAWYGIQTWLASSVVMLLAVKLWPNVEGLQATNFLGLSILGWICFLALSALQLGVLLGGMEAVRRLSDIAGPTIWVAMIALALWVLSQAGWKIDFSYASSELGGAGTQTLSMAAAVFIIVAYFAGPSLNFADFTRNAPSAASVRKGNRLGLLINAIAFGVISVVIALASVEVYGEAVHDPIELMADIDSVTLLIVAILAVSLATAGINIILNFVSPVYDLINVWPRFFTFKKAGILVAVLSVVITPWNLFASPAIINHFVGSVGALMGPLFGILMVDYYLLRKGVLHTDELFNEDPSGIYFYRKGYNVRAVLALAFAGLLTIMMSVIPALVSIAPLAWPVGVIAGGGVYYLIARGHVPISPGDRETHTGRIPSVEGQQ</sequence>
<dbReference type="AlphaFoldDB" id="A0A5B0E4Z7"/>
<evidence type="ECO:0000256" key="4">
    <source>
        <dbReference type="ARBA" id="ARBA00022989"/>
    </source>
</evidence>
<dbReference type="InterPro" id="IPR045225">
    <property type="entry name" value="Uracil/uridine/allantoin_perm"/>
</dbReference>
<keyword evidence="3 6" id="KW-0812">Transmembrane</keyword>
<accession>A0A5B0E4Z7</accession>
<comment type="subcellular location">
    <subcellularLocation>
        <location evidence="1">Membrane</location>
        <topology evidence="1">Multi-pass membrane protein</topology>
    </subcellularLocation>
</comment>
<feature type="transmembrane region" description="Helical" evidence="6">
    <location>
        <begin position="374"/>
        <end position="393"/>
    </location>
</feature>
<feature type="transmembrane region" description="Helical" evidence="6">
    <location>
        <begin position="40"/>
        <end position="73"/>
    </location>
</feature>
<dbReference type="PANTHER" id="PTHR30618:SF6">
    <property type="entry name" value="NCS1 FAMILY NUCLEOBASE:CATION SYMPORTER-1"/>
    <property type="match status" value="1"/>
</dbReference>
<evidence type="ECO:0000256" key="3">
    <source>
        <dbReference type="ARBA" id="ARBA00022692"/>
    </source>
</evidence>
<feature type="transmembrane region" description="Helical" evidence="6">
    <location>
        <begin position="181"/>
        <end position="203"/>
    </location>
</feature>
<feature type="transmembrane region" description="Helical" evidence="6">
    <location>
        <begin position="223"/>
        <end position="243"/>
    </location>
</feature>
<gene>
    <name evidence="7" type="ORF">FQ154_18460</name>
</gene>
<organism evidence="7 8">
    <name type="scientific">Paeniglutamicibacter gangotriensis</name>
    <dbReference type="NCBI Taxonomy" id="254787"/>
    <lineage>
        <taxon>Bacteria</taxon>
        <taxon>Bacillati</taxon>
        <taxon>Actinomycetota</taxon>
        <taxon>Actinomycetes</taxon>
        <taxon>Micrococcales</taxon>
        <taxon>Micrococcaceae</taxon>
        <taxon>Paeniglutamicibacter</taxon>
    </lineage>
</organism>
<evidence type="ECO:0000256" key="1">
    <source>
        <dbReference type="ARBA" id="ARBA00004141"/>
    </source>
</evidence>
<feature type="transmembrane region" description="Helical" evidence="6">
    <location>
        <begin position="147"/>
        <end position="169"/>
    </location>
</feature>
<feature type="transmembrane region" description="Helical" evidence="6">
    <location>
        <begin position="448"/>
        <end position="464"/>
    </location>
</feature>
<feature type="transmembrane region" description="Helical" evidence="6">
    <location>
        <begin position="347"/>
        <end position="368"/>
    </location>
</feature>
<evidence type="ECO:0000256" key="6">
    <source>
        <dbReference type="SAM" id="Phobius"/>
    </source>
</evidence>
<dbReference type="InterPro" id="IPR001248">
    <property type="entry name" value="Pur-cyt_permease"/>
</dbReference>
<keyword evidence="5 6" id="KW-0472">Membrane</keyword>
<dbReference type="CDD" id="cd11555">
    <property type="entry name" value="SLC-NCS1sbd_u1"/>
    <property type="match status" value="1"/>
</dbReference>
<evidence type="ECO:0000313" key="7">
    <source>
        <dbReference type="EMBL" id="KAA0973362.1"/>
    </source>
</evidence>
<dbReference type="RefSeq" id="WP_149620848.1">
    <property type="nucleotide sequence ID" value="NZ_VOBL01000028.1"/>
</dbReference>
<dbReference type="OrthoDB" id="6083029at2"/>
<proteinExistence type="inferred from homology"/>
<dbReference type="Proteomes" id="UP000323856">
    <property type="component" value="Unassembled WGS sequence"/>
</dbReference>
<dbReference type="GO" id="GO:0005886">
    <property type="term" value="C:plasma membrane"/>
    <property type="evidence" value="ECO:0007669"/>
    <property type="project" value="TreeGrafter"/>
</dbReference>
<evidence type="ECO:0000256" key="2">
    <source>
        <dbReference type="ARBA" id="ARBA00008974"/>
    </source>
</evidence>
<evidence type="ECO:0000313" key="8">
    <source>
        <dbReference type="Proteomes" id="UP000323856"/>
    </source>
</evidence>
<feature type="transmembrane region" description="Helical" evidence="6">
    <location>
        <begin position="302"/>
        <end position="326"/>
    </location>
</feature>
<dbReference type="PANTHER" id="PTHR30618">
    <property type="entry name" value="NCS1 FAMILY PURINE/PYRIMIDINE TRANSPORTER"/>
    <property type="match status" value="1"/>
</dbReference>
<comment type="caution">
    <text evidence="7">The sequence shown here is derived from an EMBL/GenBank/DDBJ whole genome shotgun (WGS) entry which is preliminary data.</text>
</comment>
<dbReference type="GO" id="GO:0015205">
    <property type="term" value="F:nucleobase transmembrane transporter activity"/>
    <property type="evidence" value="ECO:0007669"/>
    <property type="project" value="TreeGrafter"/>
</dbReference>
<feature type="transmembrane region" description="Helical" evidence="6">
    <location>
        <begin position="113"/>
        <end position="135"/>
    </location>
</feature>
<feature type="transmembrane region" description="Helical" evidence="6">
    <location>
        <begin position="422"/>
        <end position="442"/>
    </location>
</feature>
<dbReference type="Pfam" id="PF02133">
    <property type="entry name" value="Transp_cyt_pur"/>
    <property type="match status" value="1"/>
</dbReference>
<feature type="transmembrane region" description="Helical" evidence="6">
    <location>
        <begin position="263"/>
        <end position="282"/>
    </location>
</feature>
<protein>
    <submittedName>
        <fullName evidence="7">NCS1 family nucleobase:cation symporter-1</fullName>
    </submittedName>
</protein>
<reference evidence="7 8" key="1">
    <citation type="submission" date="2019-07" db="EMBL/GenBank/DDBJ databases">
        <title>Analysis of the biochemical properties, biological activity and biotechnological potential of siderophores and biosurfactants produced by Antarctic psychrotolerant bacteria.</title>
        <authorList>
            <person name="Styczynski M."/>
            <person name="Krucon T."/>
            <person name="Decewicz P."/>
            <person name="Dziewit L."/>
        </authorList>
    </citation>
    <scope>NUCLEOTIDE SEQUENCE [LARGE SCALE GENOMIC DNA]</scope>
    <source>
        <strain evidence="7 8">ANT_H27</strain>
    </source>
</reference>
<comment type="similarity">
    <text evidence="2">Belongs to the purine-cytosine permease (2.A.39) family.</text>
</comment>
<dbReference type="EMBL" id="VOBL01000028">
    <property type="protein sequence ID" value="KAA0973362.1"/>
    <property type="molecule type" value="Genomic_DNA"/>
</dbReference>